<dbReference type="PIRSF" id="PIRSF038994">
    <property type="entry name" value="NagA"/>
    <property type="match status" value="1"/>
</dbReference>
<comment type="catalytic activity">
    <reaction evidence="7">
        <text>N-acetyl-D-glucosamine 6-phosphate + H2O = D-glucosamine 6-phosphate + acetate</text>
        <dbReference type="Rhea" id="RHEA:22936"/>
        <dbReference type="ChEBI" id="CHEBI:15377"/>
        <dbReference type="ChEBI" id="CHEBI:30089"/>
        <dbReference type="ChEBI" id="CHEBI:57513"/>
        <dbReference type="ChEBI" id="CHEBI:58725"/>
        <dbReference type="EC" id="3.5.1.25"/>
    </reaction>
</comment>
<dbReference type="Pfam" id="PF01979">
    <property type="entry name" value="Amidohydro_1"/>
    <property type="match status" value="1"/>
</dbReference>
<feature type="domain" description="Amidohydrolase-related" evidence="13">
    <location>
        <begin position="56"/>
        <end position="384"/>
    </location>
</feature>
<comment type="cofactor">
    <cofactor evidence="12">
        <name>a divalent metal cation</name>
        <dbReference type="ChEBI" id="CHEBI:60240"/>
    </cofactor>
    <text evidence="12">Binds 1 divalent metal cation per subunit.</text>
</comment>
<gene>
    <name evidence="14" type="primary">nagA</name>
    <name evidence="14" type="ORF">CR203_22555</name>
</gene>
<dbReference type="FunFam" id="3.20.20.140:FF:000004">
    <property type="entry name" value="N-acetylglucosamine-6-phosphate deacetylase"/>
    <property type="match status" value="1"/>
</dbReference>
<evidence type="ECO:0000313" key="14">
    <source>
        <dbReference type="EMBL" id="RKL65131.1"/>
    </source>
</evidence>
<feature type="binding site" evidence="11">
    <location>
        <position position="256"/>
    </location>
    <ligand>
        <name>substrate</name>
    </ligand>
</feature>
<evidence type="ECO:0000256" key="1">
    <source>
        <dbReference type="ARBA" id="ARBA00010716"/>
    </source>
</evidence>
<dbReference type="GO" id="GO:0008448">
    <property type="term" value="F:N-acetylglucosamine-6-phosphate deacetylase activity"/>
    <property type="evidence" value="ECO:0007669"/>
    <property type="project" value="UniProtKB-EC"/>
</dbReference>
<evidence type="ECO:0000256" key="8">
    <source>
        <dbReference type="ARBA" id="ARBA00060590"/>
    </source>
</evidence>
<proteinExistence type="inferred from homology"/>
<keyword evidence="15" id="KW-1185">Reference proteome</keyword>
<dbReference type="InterPro" id="IPR032466">
    <property type="entry name" value="Metal_Hydrolase"/>
</dbReference>
<protein>
    <recommendedName>
        <fullName evidence="3">N-acetylglucosamine-6-phosphate deacetylase</fullName>
        <ecNumber evidence="2">3.5.1.25</ecNumber>
    </recommendedName>
</protein>
<dbReference type="SUPFAM" id="SSF51338">
    <property type="entry name" value="Composite domain of metallo-dependent hydrolases"/>
    <property type="match status" value="1"/>
</dbReference>
<dbReference type="NCBIfam" id="TIGR00221">
    <property type="entry name" value="nagA"/>
    <property type="match status" value="1"/>
</dbReference>
<comment type="similarity">
    <text evidence="1 9">Belongs to the metallo-dependent hydrolases superfamily. NagA family.</text>
</comment>
<name>A0A3A9K4A3_9BACI</name>
<dbReference type="AlphaFoldDB" id="A0A3A9K4A3"/>
<dbReference type="EC" id="3.5.1.25" evidence="2"/>
<dbReference type="InterPro" id="IPR006680">
    <property type="entry name" value="Amidohydro-rel"/>
</dbReference>
<feature type="active site" description="Proton donor/acceptor" evidence="10">
    <location>
        <position position="279"/>
    </location>
</feature>
<dbReference type="SUPFAM" id="SSF51556">
    <property type="entry name" value="Metallo-dependent hydrolases"/>
    <property type="match status" value="1"/>
</dbReference>
<evidence type="ECO:0000256" key="9">
    <source>
        <dbReference type="PIRNR" id="PIRNR038994"/>
    </source>
</evidence>
<evidence type="ECO:0000256" key="11">
    <source>
        <dbReference type="PIRSR" id="PIRSR038994-2"/>
    </source>
</evidence>
<comment type="pathway">
    <text evidence="8">Amino-sugar metabolism; N-acetylneuraminate degradation; D-fructose 6-phosphate from N-acetylneuraminate: step 4/5.</text>
</comment>
<dbReference type="Proteomes" id="UP000281498">
    <property type="component" value="Unassembled WGS sequence"/>
</dbReference>
<keyword evidence="4 12" id="KW-0479">Metal-binding</keyword>
<dbReference type="GO" id="GO:0006046">
    <property type="term" value="P:N-acetylglucosamine catabolic process"/>
    <property type="evidence" value="ECO:0007669"/>
    <property type="project" value="TreeGrafter"/>
</dbReference>
<feature type="binding site" evidence="12">
    <location>
        <position position="135"/>
    </location>
    <ligand>
        <name>Zn(2+)</name>
        <dbReference type="ChEBI" id="CHEBI:29105"/>
    </ligand>
</feature>
<evidence type="ECO:0000256" key="4">
    <source>
        <dbReference type="ARBA" id="ARBA00022723"/>
    </source>
</evidence>
<feature type="binding site" evidence="11">
    <location>
        <position position="146"/>
    </location>
    <ligand>
        <name>substrate</name>
    </ligand>
</feature>
<dbReference type="RefSeq" id="WP_110939316.1">
    <property type="nucleotide sequence ID" value="NZ_NJAW01000037.1"/>
</dbReference>
<dbReference type="Gene3D" id="2.30.40.10">
    <property type="entry name" value="Urease, subunit C, domain 1"/>
    <property type="match status" value="1"/>
</dbReference>
<feature type="binding site" evidence="11">
    <location>
        <begin position="312"/>
        <end position="314"/>
    </location>
    <ligand>
        <name>substrate</name>
    </ligand>
</feature>
<evidence type="ECO:0000256" key="5">
    <source>
        <dbReference type="ARBA" id="ARBA00022801"/>
    </source>
</evidence>
<evidence type="ECO:0000256" key="6">
    <source>
        <dbReference type="ARBA" id="ARBA00023277"/>
    </source>
</evidence>
<accession>A0A3A9K4A3</accession>
<keyword evidence="5 9" id="KW-0378">Hydrolase</keyword>
<evidence type="ECO:0000256" key="3">
    <source>
        <dbReference type="ARBA" id="ARBA00018029"/>
    </source>
</evidence>
<dbReference type="PANTHER" id="PTHR11113:SF14">
    <property type="entry name" value="N-ACETYLGLUCOSAMINE-6-PHOSPHATE DEACETYLASE"/>
    <property type="match status" value="1"/>
</dbReference>
<dbReference type="OrthoDB" id="9776488at2"/>
<evidence type="ECO:0000256" key="12">
    <source>
        <dbReference type="PIRSR" id="PIRSR038994-3"/>
    </source>
</evidence>
<keyword evidence="6 9" id="KW-0119">Carbohydrate metabolism</keyword>
<dbReference type="Gene3D" id="3.20.20.140">
    <property type="entry name" value="Metal-dependent hydrolases"/>
    <property type="match status" value="1"/>
</dbReference>
<dbReference type="CDD" id="cd00854">
    <property type="entry name" value="NagA"/>
    <property type="match status" value="1"/>
</dbReference>
<dbReference type="GO" id="GO:0046872">
    <property type="term" value="F:metal ion binding"/>
    <property type="evidence" value="ECO:0007669"/>
    <property type="project" value="UniProtKB-KW"/>
</dbReference>
<reference evidence="14 15" key="1">
    <citation type="submission" date="2017-10" db="EMBL/GenBank/DDBJ databases">
        <title>Bacillus sp. nov., a halophilic bacterium isolated from a Keqin Lake.</title>
        <authorList>
            <person name="Wang H."/>
        </authorList>
    </citation>
    <scope>NUCLEOTIDE SEQUENCE [LARGE SCALE GENOMIC DNA]</scope>
    <source>
        <strain evidence="14 15">KCTC 13187</strain>
    </source>
</reference>
<dbReference type="EMBL" id="PDOE01000022">
    <property type="protein sequence ID" value="RKL65131.1"/>
    <property type="molecule type" value="Genomic_DNA"/>
</dbReference>
<evidence type="ECO:0000256" key="10">
    <source>
        <dbReference type="PIRSR" id="PIRSR038994-1"/>
    </source>
</evidence>
<dbReference type="InterPro" id="IPR011059">
    <property type="entry name" value="Metal-dep_hydrolase_composite"/>
</dbReference>
<feature type="binding site" evidence="11">
    <location>
        <position position="232"/>
    </location>
    <ligand>
        <name>substrate</name>
    </ligand>
</feature>
<evidence type="ECO:0000259" key="13">
    <source>
        <dbReference type="Pfam" id="PF01979"/>
    </source>
</evidence>
<dbReference type="PANTHER" id="PTHR11113">
    <property type="entry name" value="N-ACETYLGLUCOSAMINE-6-PHOSPHATE DEACETYLASE"/>
    <property type="match status" value="1"/>
</dbReference>
<sequence length="387" mass="42056">MRTIFFQGATLYSEMGKIENPLVCLTNGKLENIAEKSADNNKRIDEVITFHEPVKIIPGFIDVHIHGAAGADVMDGTLQALETMKQALPKEGTTSFLATTMTQSVDDKIKALKNVRSMMSSKDSSGAEILGVHLEGPFISDQRAGAQPLKFIQKPSRELFNLFQEASGNAIKLITMAPEEDDERLVEELLIEGVLPSIGHSDATYKQMKTAIEDGFTHVTHLFNGMRGVHHRDIGVAGASLLHDELIVEMIVDGIHISPPMVKLAYKNKGADKIVLITDAMRAKGMQPGNYSLGGQQVQVDATQAKLADGTLAGSIIKMNEAVRNMQTYTGCSFEEAVNMATINPAKQLKVDGQKGSLRPGKDADFCVVNDNLDILQTYVKGTKVFG</sequence>
<organism evidence="14 15">
    <name type="scientific">Salipaludibacillus neizhouensis</name>
    <dbReference type="NCBI Taxonomy" id="885475"/>
    <lineage>
        <taxon>Bacteria</taxon>
        <taxon>Bacillati</taxon>
        <taxon>Bacillota</taxon>
        <taxon>Bacilli</taxon>
        <taxon>Bacillales</taxon>
        <taxon>Bacillaceae</taxon>
    </lineage>
</organism>
<evidence type="ECO:0000313" key="15">
    <source>
        <dbReference type="Proteomes" id="UP000281498"/>
    </source>
</evidence>
<feature type="binding site" evidence="11">
    <location>
        <begin position="224"/>
        <end position="225"/>
    </location>
    <ligand>
        <name>substrate</name>
    </ligand>
</feature>
<evidence type="ECO:0000256" key="2">
    <source>
        <dbReference type="ARBA" id="ARBA00011899"/>
    </source>
</evidence>
<evidence type="ECO:0000256" key="7">
    <source>
        <dbReference type="ARBA" id="ARBA00047647"/>
    </source>
</evidence>
<feature type="binding site" evidence="12">
    <location>
        <position position="200"/>
    </location>
    <ligand>
        <name>Zn(2+)</name>
        <dbReference type="ChEBI" id="CHEBI:29105"/>
    </ligand>
</feature>
<feature type="binding site" evidence="12">
    <location>
        <position position="221"/>
    </location>
    <ligand>
        <name>Zn(2+)</name>
        <dbReference type="ChEBI" id="CHEBI:29105"/>
    </ligand>
</feature>
<comment type="caution">
    <text evidence="14">The sequence shown here is derived from an EMBL/GenBank/DDBJ whole genome shotgun (WGS) entry which is preliminary data.</text>
</comment>
<dbReference type="InterPro" id="IPR003764">
    <property type="entry name" value="GlcNAc_6-P_deAcase"/>
</dbReference>